<dbReference type="PANTHER" id="PTHR42704">
    <property type="entry name" value="RIBULOSE BISPHOSPHATE CARBOXYLASE"/>
    <property type="match status" value="1"/>
</dbReference>
<dbReference type="Gene3D" id="3.30.70.150">
    <property type="entry name" value="RuBisCO large subunit, N-terminal domain"/>
    <property type="match status" value="1"/>
</dbReference>
<dbReference type="EC" id="5.3.2.5" evidence="4"/>
<keyword evidence="4" id="KW-0413">Isomerase</keyword>
<evidence type="ECO:0000256" key="1">
    <source>
        <dbReference type="RuleBase" id="RU003834"/>
    </source>
</evidence>
<sequence>MGIIATYEINRTDRVADLAAKIALELTVGTWTDLPHLEQAQLQAYRAEVVSTSHTETTSRFKIRYPLHNVSADFSSILTTTFGKLSLDDSVRLVDLDLPEALRDTFPGAKFGTEGVRQLLGVYDRPLVMSIFKGVIGRDLTFLEAQLRDQLDGGIDIVKDDEILYDNPLTPSLERAQIGRTVLDEHYEATGKRALYAVTLSGPVFTLRDQALRLIDAGATALLFNVYTYGLDTLRELAKDPDVNVPILAHPAFAGALTGSISHALLLGKLPRLAGADLTLFPSPYGSLATPRDEALLIRDVSAEPSERKAILPVPSAGIHPGLVPDIIRDFGTDVVINAGGGIHGHPDGAAAGARAFKQAIAHVLGQRDGQTTELETALKAWTTR</sequence>
<comment type="similarity">
    <text evidence="1">Belongs to the RuBisCO large chain family.</text>
</comment>
<protein>
    <submittedName>
        <fullName evidence="4">2,3-diketo-5-methylthiopentyl-1-phosphate enolase</fullName>
        <ecNumber evidence="4">5.3.2.5</ecNumber>
    </submittedName>
</protein>
<dbReference type="NCBIfam" id="NF007095">
    <property type="entry name" value="PRK09549.1"/>
    <property type="match status" value="1"/>
</dbReference>
<dbReference type="InterPro" id="IPR036376">
    <property type="entry name" value="RuBisCO_lsu_C_sf"/>
</dbReference>
<dbReference type="InterPro" id="IPR036422">
    <property type="entry name" value="RuBisCO_lsu_N_sf"/>
</dbReference>
<dbReference type="InterPro" id="IPR017443">
    <property type="entry name" value="RuBisCO_lsu_fd_N"/>
</dbReference>
<dbReference type="PANTHER" id="PTHR42704:SF17">
    <property type="entry name" value="RIBULOSE BISPHOSPHATE CARBOXYLASE LARGE CHAIN"/>
    <property type="match status" value="1"/>
</dbReference>
<keyword evidence="5" id="KW-1185">Reference proteome</keyword>
<evidence type="ECO:0000259" key="3">
    <source>
        <dbReference type="Pfam" id="PF02788"/>
    </source>
</evidence>
<reference evidence="4 5" key="1">
    <citation type="submission" date="2022-07" db="EMBL/GenBank/DDBJ databases">
        <title>Genomic and pangenome structural analysis of the polyextremophile Exiguobacterium.</title>
        <authorList>
            <person name="Shen L."/>
        </authorList>
    </citation>
    <scope>NUCLEOTIDE SEQUENCE [LARGE SCALE GENOMIC DNA]</scope>
    <source>
        <strain evidence="4 5">12_1</strain>
    </source>
</reference>
<evidence type="ECO:0000259" key="2">
    <source>
        <dbReference type="Pfam" id="PF00016"/>
    </source>
</evidence>
<dbReference type="Gene3D" id="3.20.20.110">
    <property type="entry name" value="Ribulose bisphosphate carboxylase, large subunit, C-terminal domain"/>
    <property type="match status" value="1"/>
</dbReference>
<dbReference type="Pfam" id="PF00016">
    <property type="entry name" value="RuBisCO_large"/>
    <property type="match status" value="2"/>
</dbReference>
<evidence type="ECO:0000313" key="5">
    <source>
        <dbReference type="Proteomes" id="UP001206821"/>
    </source>
</evidence>
<comment type="caution">
    <text evidence="4">The sequence shown here is derived from an EMBL/GenBank/DDBJ whole genome shotgun (WGS) entry which is preliminary data.</text>
</comment>
<feature type="domain" description="Ribulose bisphosphate carboxylase large subunit C-terminal" evidence="2">
    <location>
        <begin position="309"/>
        <end position="370"/>
    </location>
</feature>
<name>A0ABT2KYQ4_9BACL</name>
<dbReference type="Proteomes" id="UP001206821">
    <property type="component" value="Unassembled WGS sequence"/>
</dbReference>
<organism evidence="4 5">
    <name type="scientific">Exiguobacterium alkaliphilum</name>
    <dbReference type="NCBI Taxonomy" id="1428684"/>
    <lineage>
        <taxon>Bacteria</taxon>
        <taxon>Bacillati</taxon>
        <taxon>Bacillota</taxon>
        <taxon>Bacilli</taxon>
        <taxon>Bacillales</taxon>
        <taxon>Bacillales Family XII. Incertae Sedis</taxon>
        <taxon>Exiguobacterium</taxon>
    </lineage>
</organism>
<dbReference type="InterPro" id="IPR000685">
    <property type="entry name" value="RuBisCO_lsu_C"/>
</dbReference>
<feature type="domain" description="Ribulose bisphosphate carboxylase large subunit C-terminal" evidence="2">
    <location>
        <begin position="115"/>
        <end position="277"/>
    </location>
</feature>
<dbReference type="RefSeq" id="WP_034817565.1">
    <property type="nucleotide sequence ID" value="NZ_CP073101.1"/>
</dbReference>
<dbReference type="SFLD" id="SFLDS00014">
    <property type="entry name" value="RuBisCO"/>
    <property type="match status" value="1"/>
</dbReference>
<accession>A0ABT2KYQ4</accession>
<dbReference type="GO" id="GO:0043715">
    <property type="term" value="F:2,3-diketo-5-methylthiopentyl-1-phosphate enolase activity"/>
    <property type="evidence" value="ECO:0007669"/>
    <property type="project" value="UniProtKB-EC"/>
</dbReference>
<gene>
    <name evidence="4" type="ORF">NQG31_08230</name>
</gene>
<feature type="domain" description="Ribulose bisphosphate carboxylase large subunit ferrodoxin-like N-terminal" evidence="3">
    <location>
        <begin position="3"/>
        <end position="101"/>
    </location>
</feature>
<dbReference type="InterPro" id="IPR033966">
    <property type="entry name" value="RuBisCO"/>
</dbReference>
<dbReference type="EMBL" id="JANIEK010000028">
    <property type="protein sequence ID" value="MCT4795530.1"/>
    <property type="molecule type" value="Genomic_DNA"/>
</dbReference>
<evidence type="ECO:0000313" key="4">
    <source>
        <dbReference type="EMBL" id="MCT4795530.1"/>
    </source>
</evidence>
<dbReference type="SFLD" id="SFLDG00301">
    <property type="entry name" value="RuBisCO-like_proteins"/>
    <property type="match status" value="1"/>
</dbReference>
<proteinExistence type="inferred from homology"/>
<dbReference type="SUPFAM" id="SSF51649">
    <property type="entry name" value="RuBisCo, C-terminal domain"/>
    <property type="match status" value="1"/>
</dbReference>
<dbReference type="Pfam" id="PF02788">
    <property type="entry name" value="RuBisCO_large_N"/>
    <property type="match status" value="1"/>
</dbReference>
<dbReference type="SUPFAM" id="SSF54966">
    <property type="entry name" value="RuBisCO, large subunit, small (N-terminal) domain"/>
    <property type="match status" value="1"/>
</dbReference>